<name>A0ABY7TXS4_9SPHN</name>
<keyword evidence="1" id="KW-0812">Transmembrane</keyword>
<protein>
    <submittedName>
        <fullName evidence="2">Uncharacterized protein</fullName>
    </submittedName>
</protein>
<dbReference type="Proteomes" id="UP001218231">
    <property type="component" value="Chromosome"/>
</dbReference>
<evidence type="ECO:0000313" key="3">
    <source>
        <dbReference type="Proteomes" id="UP001218231"/>
    </source>
</evidence>
<keyword evidence="1" id="KW-0472">Membrane</keyword>
<dbReference type="EMBL" id="CP117417">
    <property type="protein sequence ID" value="WCT76919.1"/>
    <property type="molecule type" value="Genomic_DNA"/>
</dbReference>
<organism evidence="2 3">
    <name type="scientific">Novosphingobium humi</name>
    <dbReference type="NCBI Taxonomy" id="2282397"/>
    <lineage>
        <taxon>Bacteria</taxon>
        <taxon>Pseudomonadati</taxon>
        <taxon>Pseudomonadota</taxon>
        <taxon>Alphaproteobacteria</taxon>
        <taxon>Sphingomonadales</taxon>
        <taxon>Sphingomonadaceae</taxon>
        <taxon>Novosphingobium</taxon>
    </lineage>
</organism>
<keyword evidence="1" id="KW-1133">Transmembrane helix</keyword>
<keyword evidence="3" id="KW-1185">Reference proteome</keyword>
<proteinExistence type="predicted"/>
<evidence type="ECO:0000256" key="1">
    <source>
        <dbReference type="SAM" id="Phobius"/>
    </source>
</evidence>
<reference evidence="2 3" key="1">
    <citation type="submission" date="2023-02" db="EMBL/GenBank/DDBJ databases">
        <title>Genome sequence of Novosphingobium humi KACC 19094.</title>
        <authorList>
            <person name="Kim S."/>
            <person name="Heo J."/>
            <person name="Kwon S.-W."/>
        </authorList>
    </citation>
    <scope>NUCLEOTIDE SEQUENCE [LARGE SCALE GENOMIC DNA]</scope>
    <source>
        <strain evidence="2 3">KACC 19094</strain>
    </source>
</reference>
<feature type="transmembrane region" description="Helical" evidence="1">
    <location>
        <begin position="20"/>
        <end position="48"/>
    </location>
</feature>
<gene>
    <name evidence="2" type="ORF">PQ457_13445</name>
</gene>
<sequence>MSIPVPTPIAVSNWEPTDELLLEAVLAVVVVVVDAVLVLVVALVVVMVERTSVGSLT</sequence>
<dbReference type="RefSeq" id="WP_273617317.1">
    <property type="nucleotide sequence ID" value="NZ_CP103868.1"/>
</dbReference>
<accession>A0ABY7TXS4</accession>
<evidence type="ECO:0000313" key="2">
    <source>
        <dbReference type="EMBL" id="WCT76919.1"/>
    </source>
</evidence>